<dbReference type="PANTHER" id="PTHR36781:SF1">
    <property type="entry name" value="OS05G0114600 PROTEIN"/>
    <property type="match status" value="1"/>
</dbReference>
<comment type="caution">
    <text evidence="1">The sequence shown here is derived from an EMBL/GenBank/DDBJ whole genome shotgun (WGS) entry which is preliminary data.</text>
</comment>
<gene>
    <name evidence="1" type="ORF">NDN08_003411</name>
</gene>
<proteinExistence type="predicted"/>
<name>A0AAV8V118_9RHOD</name>
<dbReference type="PANTHER" id="PTHR36781">
    <property type="entry name" value="OS05G0114600 PROTEIN"/>
    <property type="match status" value="1"/>
</dbReference>
<dbReference type="Proteomes" id="UP001157974">
    <property type="component" value="Unassembled WGS sequence"/>
</dbReference>
<dbReference type="AlphaFoldDB" id="A0AAV8V118"/>
<sequence>MNSLRILGNASRRLLHGSVRLNSRVPGTEAVGAANGGKGDKEETVAIPASRVLNYPSAEPYLHLRKGRKSIICINEEEVIAAKRKLPWYFKTSFSAETGRWNPPKYRARARRNLRKRTRMAGKEWPWDIPNKKMVRIVPFKGLKRWRESDKRFQNIVLQMEKMPEKIKEYRETRHKNVSLRVANKKKHESFVESIRARIEEAKMRRKK</sequence>
<keyword evidence="2" id="KW-1185">Reference proteome</keyword>
<protein>
    <recommendedName>
        <fullName evidence="3">MRPL25 domain-containing protein</fullName>
    </recommendedName>
</protein>
<accession>A0AAV8V118</accession>
<dbReference type="EMBL" id="JAMWBK010000003">
    <property type="protein sequence ID" value="KAJ8906927.1"/>
    <property type="molecule type" value="Genomic_DNA"/>
</dbReference>
<evidence type="ECO:0000313" key="1">
    <source>
        <dbReference type="EMBL" id="KAJ8906927.1"/>
    </source>
</evidence>
<evidence type="ECO:0008006" key="3">
    <source>
        <dbReference type="Google" id="ProtNLM"/>
    </source>
</evidence>
<reference evidence="1 2" key="1">
    <citation type="journal article" date="2023" name="Nat. Commun.">
        <title>Origin of minicircular mitochondrial genomes in red algae.</title>
        <authorList>
            <person name="Lee Y."/>
            <person name="Cho C.H."/>
            <person name="Lee Y.M."/>
            <person name="Park S.I."/>
            <person name="Yang J.H."/>
            <person name="West J.A."/>
            <person name="Bhattacharya D."/>
            <person name="Yoon H.S."/>
        </authorList>
    </citation>
    <scope>NUCLEOTIDE SEQUENCE [LARGE SCALE GENOMIC DNA]</scope>
    <source>
        <strain evidence="1 2">CCMP1338</strain>
        <tissue evidence="1">Whole cell</tissue>
    </source>
</reference>
<organism evidence="1 2">
    <name type="scientific">Rhodosorus marinus</name>
    <dbReference type="NCBI Taxonomy" id="101924"/>
    <lineage>
        <taxon>Eukaryota</taxon>
        <taxon>Rhodophyta</taxon>
        <taxon>Stylonematophyceae</taxon>
        <taxon>Stylonematales</taxon>
        <taxon>Stylonemataceae</taxon>
        <taxon>Rhodosorus</taxon>
    </lineage>
</organism>
<evidence type="ECO:0000313" key="2">
    <source>
        <dbReference type="Proteomes" id="UP001157974"/>
    </source>
</evidence>